<dbReference type="Pfam" id="PF13561">
    <property type="entry name" value="adh_short_C2"/>
    <property type="match status" value="1"/>
</dbReference>
<dbReference type="InterPro" id="IPR020904">
    <property type="entry name" value="Sc_DH/Rdtase_CS"/>
</dbReference>
<gene>
    <name evidence="2" type="ORF">D3P04_02745</name>
</gene>
<evidence type="ECO:0000313" key="3">
    <source>
        <dbReference type="Proteomes" id="UP000284202"/>
    </source>
</evidence>
<dbReference type="AlphaFoldDB" id="A0A418T3T2"/>
<dbReference type="PROSITE" id="PS00061">
    <property type="entry name" value="ADH_SHORT"/>
    <property type="match status" value="1"/>
</dbReference>
<dbReference type="InterPro" id="IPR002347">
    <property type="entry name" value="SDR_fam"/>
</dbReference>
<dbReference type="Gene3D" id="3.40.50.720">
    <property type="entry name" value="NAD(P)-binding Rossmann-like Domain"/>
    <property type="match status" value="1"/>
</dbReference>
<evidence type="ECO:0000256" key="1">
    <source>
        <dbReference type="ARBA" id="ARBA00006484"/>
    </source>
</evidence>
<dbReference type="PRINTS" id="PR00080">
    <property type="entry name" value="SDRFAMILY"/>
</dbReference>
<reference evidence="3" key="1">
    <citation type="submission" date="2018-09" db="EMBL/GenBank/DDBJ databases">
        <title>Acidovorax cavernicola nov. sp. isolated from Gruta de las Maravillas (Aracena, Spain).</title>
        <authorList>
            <person name="Jurado V."/>
            <person name="Gutierrez-Patricio S."/>
            <person name="Gonzalez-Pimentel J.L."/>
            <person name="Miller A.Z."/>
            <person name="Laiz L."/>
            <person name="Saiz-Jimenez C."/>
        </authorList>
    </citation>
    <scope>NUCLEOTIDE SEQUENCE [LARGE SCALE GENOMIC DNA]</scope>
    <source>
        <strain evidence="3">1011MAR3C25</strain>
    </source>
</reference>
<dbReference type="GO" id="GO:0016616">
    <property type="term" value="F:oxidoreductase activity, acting on the CH-OH group of donors, NAD or NADP as acceptor"/>
    <property type="evidence" value="ECO:0007669"/>
    <property type="project" value="TreeGrafter"/>
</dbReference>
<protein>
    <submittedName>
        <fullName evidence="2">SDR family oxidoreductase</fullName>
    </submittedName>
</protein>
<proteinExistence type="inferred from homology"/>
<accession>A0A418T3T2</accession>
<evidence type="ECO:0000313" key="2">
    <source>
        <dbReference type="EMBL" id="RJE87862.1"/>
    </source>
</evidence>
<dbReference type="SUPFAM" id="SSF51735">
    <property type="entry name" value="NAD(P)-binding Rossmann-fold domains"/>
    <property type="match status" value="1"/>
</dbReference>
<organism evidence="2 3">
    <name type="scientific">Paracoccus onubensis</name>
    <dbReference type="NCBI Taxonomy" id="1675788"/>
    <lineage>
        <taxon>Bacteria</taxon>
        <taxon>Pseudomonadati</taxon>
        <taxon>Pseudomonadota</taxon>
        <taxon>Alphaproteobacteria</taxon>
        <taxon>Rhodobacterales</taxon>
        <taxon>Paracoccaceae</taxon>
        <taxon>Paracoccus</taxon>
    </lineage>
</organism>
<dbReference type="RefSeq" id="WP_119745736.1">
    <property type="nucleotide sequence ID" value="NZ_QZCG01000002.1"/>
</dbReference>
<dbReference type="Proteomes" id="UP000284202">
    <property type="component" value="Unassembled WGS sequence"/>
</dbReference>
<dbReference type="FunFam" id="3.40.50.720:FF:000084">
    <property type="entry name" value="Short-chain dehydrogenase reductase"/>
    <property type="match status" value="1"/>
</dbReference>
<comment type="similarity">
    <text evidence="1">Belongs to the short-chain dehydrogenases/reductases (SDR) family.</text>
</comment>
<comment type="caution">
    <text evidence="2">The sequence shown here is derived from an EMBL/GenBank/DDBJ whole genome shotgun (WGS) entry which is preliminary data.</text>
</comment>
<name>A0A418T3T2_9RHOB</name>
<sequence>MTTDFDLTGELALVTGSGSGIGLGIAHALAQAGAWVLLHGRDRGKLEVAAGQFAPDRVAGCACFDIADESSVAEGFGELADTGHMISILVNNAGSQLRQSLLDMDPADWRRIIDINLTGAFLVSRHVVPGMRQRGRGKIVNITSLTAEVARPDVGPYTAAKGGLRMLTRAMAVEWAPFGIQVNAIGPGHIVTEMTAATRAQPDFEAWARHRTPAGRWGEVRDLGGVAVFLASRASDFVTGQTLYVDGGFLAAM</sequence>
<dbReference type="InterPro" id="IPR036291">
    <property type="entry name" value="NAD(P)-bd_dom_sf"/>
</dbReference>
<dbReference type="OrthoDB" id="9796652at2"/>
<dbReference type="EMBL" id="QZCG01000002">
    <property type="protein sequence ID" value="RJE87862.1"/>
    <property type="molecule type" value="Genomic_DNA"/>
</dbReference>
<dbReference type="PANTHER" id="PTHR42760">
    <property type="entry name" value="SHORT-CHAIN DEHYDROGENASES/REDUCTASES FAMILY MEMBER"/>
    <property type="match status" value="1"/>
</dbReference>
<dbReference type="PRINTS" id="PR00081">
    <property type="entry name" value="GDHRDH"/>
</dbReference>
<keyword evidence="3" id="KW-1185">Reference proteome</keyword>